<sequence length="531" mass="59860">MVNKRTRSGWRLVLPAQAAQVTSEVIFSTTEVRTWDLFKSAPGESPLIDSEYQFIDDTEDIIQCYQHDNGDDERQSTSEEPDVSHTFKWPEDQRRMTQNGVSSSAPPETPSSGRECSRDRSASPIPTLDLDQHTRASLLTAYLRETATWCETTDSDCNFSVKFAHGMIKSEPYLAAALALASRQRDSIRREHNPLTLELYQYAIRLLLRHDPVEANADILATCTVLCVYEMMVADVSEWRRHLGGCAGLLRSHGWNGSSEGIVKTCFWAFARIDIWAAYLMDQPTLIPTDSWVADESFETTVTSGNIDDYCNLAILIFARLINMINTFRNDLDHYELDFPDHINRAWERFQKWWRLRPAGAKPLVCSEATACSPFPAIVFTQSSANCGNTFYHAGCILLLRTGYIQSNPRDTGTMDRVWHAKALGGISTSNPSQYANTPVDANWVNHLQPLYIAGQCFGSQSPLLDQSKQRSSTNTTDNSPRYGTGSDSRTEEYAAEKIALLKHLTKIEKLTGWKTSDRAKDLRILWGLEN</sequence>
<dbReference type="HOGENOM" id="CLU_008719_5_0_1"/>
<evidence type="ECO:0000256" key="3">
    <source>
        <dbReference type="SAM" id="MobiDB-lite"/>
    </source>
</evidence>
<dbReference type="InterPro" id="IPR021858">
    <property type="entry name" value="Fun_TF"/>
</dbReference>
<evidence type="ECO:0008006" key="6">
    <source>
        <dbReference type="Google" id="ProtNLM"/>
    </source>
</evidence>
<dbReference type="GO" id="GO:0000976">
    <property type="term" value="F:transcription cis-regulatory region binding"/>
    <property type="evidence" value="ECO:0007669"/>
    <property type="project" value="TreeGrafter"/>
</dbReference>
<dbReference type="eggNOG" id="ENOG502RVUZ">
    <property type="taxonomic scope" value="Eukaryota"/>
</dbReference>
<dbReference type="Pfam" id="PF11951">
    <property type="entry name" value="Fungal_trans_2"/>
    <property type="match status" value="1"/>
</dbReference>
<proteinExistence type="predicted"/>
<dbReference type="RefSeq" id="XP_007829053.1">
    <property type="nucleotide sequence ID" value="XM_007830862.1"/>
</dbReference>
<evidence type="ECO:0000256" key="2">
    <source>
        <dbReference type="ARBA" id="ARBA00023242"/>
    </source>
</evidence>
<protein>
    <recommendedName>
        <fullName evidence="6">Transcription factor domain-containing protein</fullName>
    </recommendedName>
</protein>
<dbReference type="GO" id="GO:0045944">
    <property type="term" value="P:positive regulation of transcription by RNA polymerase II"/>
    <property type="evidence" value="ECO:0007669"/>
    <property type="project" value="TreeGrafter"/>
</dbReference>
<feature type="region of interest" description="Disordered" evidence="3">
    <location>
        <begin position="68"/>
        <end position="129"/>
    </location>
</feature>
<evidence type="ECO:0000313" key="4">
    <source>
        <dbReference type="EMBL" id="ETS84256.1"/>
    </source>
</evidence>
<feature type="compositionally biased region" description="Basic and acidic residues" evidence="3">
    <location>
        <begin position="68"/>
        <end position="95"/>
    </location>
</feature>
<dbReference type="PANTHER" id="PTHR37534">
    <property type="entry name" value="TRANSCRIPTIONAL ACTIVATOR PROTEIN UGA3"/>
    <property type="match status" value="1"/>
</dbReference>
<dbReference type="Proteomes" id="UP000030651">
    <property type="component" value="Unassembled WGS sequence"/>
</dbReference>
<feature type="compositionally biased region" description="Polar residues" evidence="3">
    <location>
        <begin position="96"/>
        <end position="114"/>
    </location>
</feature>
<dbReference type="CDD" id="cd12148">
    <property type="entry name" value="fungal_TF_MHR"/>
    <property type="match status" value="1"/>
</dbReference>
<comment type="subcellular location">
    <subcellularLocation>
        <location evidence="1">Nucleus</location>
    </subcellularLocation>
</comment>
<dbReference type="EMBL" id="KI912110">
    <property type="protein sequence ID" value="ETS84256.1"/>
    <property type="molecule type" value="Genomic_DNA"/>
</dbReference>
<dbReference type="KEGG" id="pfy:PFICI_02281"/>
<gene>
    <name evidence="4" type="ORF">PFICI_02281</name>
</gene>
<dbReference type="OMA" id="DAIWHAR"/>
<dbReference type="AlphaFoldDB" id="W3XGE0"/>
<keyword evidence="5" id="KW-1185">Reference proteome</keyword>
<evidence type="ECO:0000313" key="5">
    <source>
        <dbReference type="Proteomes" id="UP000030651"/>
    </source>
</evidence>
<dbReference type="GO" id="GO:0003700">
    <property type="term" value="F:DNA-binding transcription factor activity"/>
    <property type="evidence" value="ECO:0007669"/>
    <property type="project" value="TreeGrafter"/>
</dbReference>
<name>W3XGE0_PESFW</name>
<evidence type="ECO:0000256" key="1">
    <source>
        <dbReference type="ARBA" id="ARBA00004123"/>
    </source>
</evidence>
<accession>W3XGE0</accession>
<feature type="region of interest" description="Disordered" evidence="3">
    <location>
        <begin position="464"/>
        <end position="491"/>
    </location>
</feature>
<feature type="compositionally biased region" description="Polar residues" evidence="3">
    <location>
        <begin position="464"/>
        <end position="488"/>
    </location>
</feature>
<organism evidence="4 5">
    <name type="scientific">Pestalotiopsis fici (strain W106-1 / CGMCC3.15140)</name>
    <dbReference type="NCBI Taxonomy" id="1229662"/>
    <lineage>
        <taxon>Eukaryota</taxon>
        <taxon>Fungi</taxon>
        <taxon>Dikarya</taxon>
        <taxon>Ascomycota</taxon>
        <taxon>Pezizomycotina</taxon>
        <taxon>Sordariomycetes</taxon>
        <taxon>Xylariomycetidae</taxon>
        <taxon>Amphisphaeriales</taxon>
        <taxon>Sporocadaceae</taxon>
        <taxon>Pestalotiopsis</taxon>
    </lineage>
</organism>
<dbReference type="GeneID" id="19267294"/>
<dbReference type="GO" id="GO:0005634">
    <property type="term" value="C:nucleus"/>
    <property type="evidence" value="ECO:0007669"/>
    <property type="project" value="UniProtKB-SubCell"/>
</dbReference>
<reference evidence="5" key="1">
    <citation type="journal article" date="2015" name="BMC Genomics">
        <title>Genomic and transcriptomic analysis of the endophytic fungus Pestalotiopsis fici reveals its lifestyle and high potential for synthesis of natural products.</title>
        <authorList>
            <person name="Wang X."/>
            <person name="Zhang X."/>
            <person name="Liu L."/>
            <person name="Xiang M."/>
            <person name="Wang W."/>
            <person name="Sun X."/>
            <person name="Che Y."/>
            <person name="Guo L."/>
            <person name="Liu G."/>
            <person name="Guo L."/>
            <person name="Wang C."/>
            <person name="Yin W.B."/>
            <person name="Stadler M."/>
            <person name="Zhang X."/>
            <person name="Liu X."/>
        </authorList>
    </citation>
    <scope>NUCLEOTIDE SEQUENCE [LARGE SCALE GENOMIC DNA]</scope>
    <source>
        <strain evidence="5">W106-1 / CGMCC3.15140</strain>
    </source>
</reference>
<dbReference type="OrthoDB" id="4937900at2759"/>
<keyword evidence="2" id="KW-0539">Nucleus</keyword>
<dbReference type="PANTHER" id="PTHR37534:SF4">
    <property type="entry name" value="ZN(II)2CYS6 TRANSCRIPTION FACTOR (EUROFUNG)"/>
    <property type="match status" value="1"/>
</dbReference>
<dbReference type="InParanoid" id="W3XGE0"/>